<protein>
    <submittedName>
        <fullName evidence="6">RT0821/Lpp0805 family surface protein</fullName>
    </submittedName>
</protein>
<feature type="signal peptide" evidence="3">
    <location>
        <begin position="1"/>
        <end position="20"/>
    </location>
</feature>
<evidence type="ECO:0000259" key="4">
    <source>
        <dbReference type="Pfam" id="PF13488"/>
    </source>
</evidence>
<keyword evidence="2" id="KW-1133">Transmembrane helix</keyword>
<feature type="compositionally biased region" description="Polar residues" evidence="1">
    <location>
        <begin position="83"/>
        <end position="118"/>
    </location>
</feature>
<dbReference type="InterPro" id="IPR032635">
    <property type="entry name" value="Anti_2"/>
</dbReference>
<dbReference type="AlphaFoldDB" id="A0A9X3TYI8"/>
<reference evidence="6" key="2">
    <citation type="journal article" date="2023" name="Syst. Appl. Microbiol.">
        <title>Govania unica gen. nov., sp. nov., a rare biosphere bacterium that represents a novel family in the class Alphaproteobacteria.</title>
        <authorList>
            <person name="Vandamme P."/>
            <person name="Peeters C."/>
            <person name="Hettiarachchi A."/>
            <person name="Cnockaert M."/>
            <person name="Carlier A."/>
        </authorList>
    </citation>
    <scope>NUCLEOTIDE SEQUENCE</scope>
    <source>
        <strain evidence="6">LMG 31809</strain>
    </source>
</reference>
<feature type="transmembrane region" description="Helical" evidence="2">
    <location>
        <begin position="36"/>
        <end position="67"/>
    </location>
</feature>
<dbReference type="InterPro" id="IPR039567">
    <property type="entry name" value="Gly-zipper"/>
</dbReference>
<dbReference type="Proteomes" id="UP001141619">
    <property type="component" value="Unassembled WGS sequence"/>
</dbReference>
<dbReference type="Pfam" id="PF13488">
    <property type="entry name" value="Gly-zipper_Omp"/>
    <property type="match status" value="1"/>
</dbReference>
<feature type="compositionally biased region" description="Basic and acidic residues" evidence="1">
    <location>
        <begin position="72"/>
        <end position="82"/>
    </location>
</feature>
<keyword evidence="2" id="KW-0812">Transmembrane</keyword>
<feature type="chain" id="PRO_5040907604" evidence="3">
    <location>
        <begin position="21"/>
        <end position="159"/>
    </location>
</feature>
<dbReference type="RefSeq" id="WP_274943743.1">
    <property type="nucleotide sequence ID" value="NZ_JANWOI010000003.1"/>
</dbReference>
<gene>
    <name evidence="6" type="ORF">NYP16_08755</name>
</gene>
<feature type="domain" description="Surface antigen" evidence="5">
    <location>
        <begin position="87"/>
        <end position="158"/>
    </location>
</feature>
<dbReference type="Pfam" id="PF16998">
    <property type="entry name" value="17kDa_Anti_2"/>
    <property type="match status" value="1"/>
</dbReference>
<proteinExistence type="predicted"/>
<dbReference type="InterPro" id="IPR016364">
    <property type="entry name" value="Surface_antigen_Rickettsia"/>
</dbReference>
<reference evidence="6" key="1">
    <citation type="submission" date="2022-08" db="EMBL/GenBank/DDBJ databases">
        <authorList>
            <person name="Vandamme P."/>
            <person name="Hettiarachchi A."/>
            <person name="Peeters C."/>
            <person name="Cnockaert M."/>
            <person name="Carlier A."/>
        </authorList>
    </citation>
    <scope>NUCLEOTIDE SEQUENCE</scope>
    <source>
        <strain evidence="6">LMG 31809</strain>
    </source>
</reference>
<evidence type="ECO:0000313" key="7">
    <source>
        <dbReference type="Proteomes" id="UP001141619"/>
    </source>
</evidence>
<accession>A0A9X3TYI8</accession>
<keyword evidence="7" id="KW-1185">Reference proteome</keyword>
<feature type="domain" description="Glycine zipper" evidence="4">
    <location>
        <begin position="34"/>
        <end position="76"/>
    </location>
</feature>
<evidence type="ECO:0000256" key="2">
    <source>
        <dbReference type="SAM" id="Phobius"/>
    </source>
</evidence>
<dbReference type="EMBL" id="JANWOI010000003">
    <property type="protein sequence ID" value="MDA5194037.1"/>
    <property type="molecule type" value="Genomic_DNA"/>
</dbReference>
<evidence type="ECO:0000313" key="6">
    <source>
        <dbReference type="EMBL" id="MDA5194037.1"/>
    </source>
</evidence>
<evidence type="ECO:0000256" key="1">
    <source>
        <dbReference type="SAM" id="MobiDB-lite"/>
    </source>
</evidence>
<keyword evidence="3" id="KW-0732">Signal</keyword>
<dbReference type="PIRSF" id="PIRSF002721">
    <property type="entry name" value="Surface_antigen_Rickettsia"/>
    <property type="match status" value="1"/>
</dbReference>
<dbReference type="PROSITE" id="PS51257">
    <property type="entry name" value="PROKAR_LIPOPROTEIN"/>
    <property type="match status" value="1"/>
</dbReference>
<sequence length="159" mass="16268">MSNKAVLLITALSLTVTACAENGSKPMISNTTTGVVAGAAVGAVAGTAIVGGTVATIVGALAGAYIGGEIGKSLDDRDRKSMEQSTQTALNSSPAGKTSRWTNSESGSTGSVTPQPSYRDSKGRLCREYQETVNSKGQTQTGYRTACQESDGSWRIVNG</sequence>
<evidence type="ECO:0000256" key="3">
    <source>
        <dbReference type="SAM" id="SignalP"/>
    </source>
</evidence>
<keyword evidence="2" id="KW-0472">Membrane</keyword>
<feature type="region of interest" description="Disordered" evidence="1">
    <location>
        <begin position="71"/>
        <end position="123"/>
    </location>
</feature>
<organism evidence="6 7">
    <name type="scientific">Govanella unica</name>
    <dbReference type="NCBI Taxonomy" id="2975056"/>
    <lineage>
        <taxon>Bacteria</taxon>
        <taxon>Pseudomonadati</taxon>
        <taxon>Pseudomonadota</taxon>
        <taxon>Alphaproteobacteria</taxon>
        <taxon>Emcibacterales</taxon>
        <taxon>Govanellaceae</taxon>
        <taxon>Govanella</taxon>
    </lineage>
</organism>
<comment type="caution">
    <text evidence="6">The sequence shown here is derived from an EMBL/GenBank/DDBJ whole genome shotgun (WGS) entry which is preliminary data.</text>
</comment>
<evidence type="ECO:0000259" key="5">
    <source>
        <dbReference type="Pfam" id="PF16998"/>
    </source>
</evidence>
<name>A0A9X3TYI8_9PROT</name>